<evidence type="ECO:0000313" key="2">
    <source>
        <dbReference type="EMBL" id="SHK56256.1"/>
    </source>
</evidence>
<dbReference type="RefSeq" id="WP_007983521.1">
    <property type="nucleotide sequence ID" value="NZ_AEMG01000030.1"/>
</dbReference>
<dbReference type="OrthoDB" id="170219at2157"/>
<dbReference type="PATRIC" id="fig|797209.4.peg.4272"/>
<evidence type="ECO:0000313" key="4">
    <source>
        <dbReference type="Proteomes" id="UP000184203"/>
    </source>
</evidence>
<dbReference type="EMBL" id="FRAN01000002">
    <property type="protein sequence ID" value="SHK56256.1"/>
    <property type="molecule type" value="Genomic_DNA"/>
</dbReference>
<dbReference type="Pfam" id="PF25947">
    <property type="entry name" value="WHD_halo_double"/>
    <property type="match status" value="1"/>
</dbReference>
<evidence type="ECO:0000313" key="3">
    <source>
        <dbReference type="Proteomes" id="UP000003751"/>
    </source>
</evidence>
<dbReference type="AlphaFoldDB" id="E7QZW1"/>
<gene>
    <name evidence="2" type="ORF">SAMN05444342_1684</name>
    <name evidence="1" type="ORF">ZOD2009_21777</name>
</gene>
<name>E7QZW1_HALPU</name>
<dbReference type="Proteomes" id="UP000184203">
    <property type="component" value="Unassembled WGS sequence"/>
</dbReference>
<reference evidence="2" key="2">
    <citation type="submission" date="2016-11" db="EMBL/GenBank/DDBJ databases">
        <authorList>
            <person name="Jaros S."/>
            <person name="Januszkiewicz K."/>
            <person name="Wedrychowicz H."/>
        </authorList>
    </citation>
    <scope>NUCLEOTIDE SEQUENCE [LARGE SCALE GENOMIC DNA]</scope>
    <source>
        <strain evidence="2">DX253</strain>
    </source>
</reference>
<keyword evidence="4" id="KW-1185">Reference proteome</keyword>
<dbReference type="eggNOG" id="arCOG06283">
    <property type="taxonomic scope" value="Archaea"/>
</dbReference>
<reference evidence="1 3" key="1">
    <citation type="journal article" date="2014" name="ISME J.">
        <title>Trehalose/2-sulfotrehalose biosynthesis and glycine-betaine uptake are widely spread mechanisms for osmoadaptation in the Halobacteriales.</title>
        <authorList>
            <person name="Youssef N.H."/>
            <person name="Savage-Ashlock K.N."/>
            <person name="McCully A.L."/>
            <person name="Luedtke B."/>
            <person name="Shaw E.I."/>
            <person name="Hoff W.D."/>
            <person name="Elshahed M.S."/>
        </authorList>
    </citation>
    <scope>NUCLEOTIDE SEQUENCE [LARGE SCALE GENOMIC DNA]</scope>
    <source>
        <strain evidence="1 3">DX253</strain>
    </source>
</reference>
<evidence type="ECO:0000313" key="1">
    <source>
        <dbReference type="EMBL" id="EFW89855.1"/>
    </source>
</evidence>
<sequence length="161" mass="18758">MKFKPIPEAPDSLDFVSDVQRAVPLIPGTEDDCCARLMRRIGFQSRDVARTWLTFLRALELAKETDSGFVRIRRDPDEEALAEAFQTRVYGVSTVLDVLPEDEWLESEAVFERFSDEIPTWERYKDPTRVEDVWRERVGNMLEWAVLLGLAERSEDGYRRT</sequence>
<dbReference type="Proteomes" id="UP000003751">
    <property type="component" value="Unassembled WGS sequence"/>
</dbReference>
<organism evidence="1 3">
    <name type="scientific">Haladaptatus paucihalophilus DX253</name>
    <dbReference type="NCBI Taxonomy" id="797209"/>
    <lineage>
        <taxon>Archaea</taxon>
        <taxon>Methanobacteriati</taxon>
        <taxon>Methanobacteriota</taxon>
        <taxon>Stenosarchaea group</taxon>
        <taxon>Halobacteria</taxon>
        <taxon>Halobacteriales</taxon>
        <taxon>Haladaptataceae</taxon>
        <taxon>Haladaptatus</taxon>
    </lineage>
</organism>
<dbReference type="EMBL" id="AEMG01000030">
    <property type="protein sequence ID" value="EFW89855.1"/>
    <property type="molecule type" value="Genomic_DNA"/>
</dbReference>
<accession>E7QZW1</accession>
<dbReference type="InterPro" id="IPR058821">
    <property type="entry name" value="Double_WHD-containing_halo"/>
</dbReference>
<reference evidence="4" key="3">
    <citation type="submission" date="2016-11" db="EMBL/GenBank/DDBJ databases">
        <authorList>
            <person name="Varghese N."/>
            <person name="Submissions S."/>
        </authorList>
    </citation>
    <scope>NUCLEOTIDE SEQUENCE [LARGE SCALE GENOMIC DNA]</scope>
    <source>
        <strain evidence="4">DX253</strain>
    </source>
</reference>
<dbReference type="STRING" id="797209.GCA_000376445_01414"/>
<protein>
    <submittedName>
        <fullName evidence="1">Uncharacterized protein</fullName>
    </submittedName>
</protein>
<proteinExistence type="predicted"/>